<feature type="transmembrane region" description="Helical" evidence="5">
    <location>
        <begin position="123"/>
        <end position="145"/>
    </location>
</feature>
<dbReference type="STRING" id="984485.A0A1E4RN59"/>
<dbReference type="GO" id="GO:0005811">
    <property type="term" value="C:lipid droplet"/>
    <property type="evidence" value="ECO:0007669"/>
    <property type="project" value="EnsemblFungi"/>
</dbReference>
<keyword evidence="2" id="KW-0521">NADP</keyword>
<evidence type="ECO:0000256" key="4">
    <source>
        <dbReference type="RuleBase" id="RU000363"/>
    </source>
</evidence>
<dbReference type="AlphaFoldDB" id="A0A1E4RN59"/>
<dbReference type="InterPro" id="IPR020904">
    <property type="entry name" value="Sc_DH/Rdtase_CS"/>
</dbReference>
<evidence type="ECO:0000256" key="5">
    <source>
        <dbReference type="SAM" id="Phobius"/>
    </source>
</evidence>
<keyword evidence="5" id="KW-0472">Membrane</keyword>
<dbReference type="GO" id="GO:0000140">
    <property type="term" value="F:acylglycerone-phosphate reductase (NADP+) activity"/>
    <property type="evidence" value="ECO:0007669"/>
    <property type="project" value="EnsemblFungi"/>
</dbReference>
<dbReference type="PRINTS" id="PR00081">
    <property type="entry name" value="GDHRDH"/>
</dbReference>
<keyword evidence="3" id="KW-0560">Oxidoreductase</keyword>
<keyword evidence="5" id="KW-1133">Transmembrane helix</keyword>
<dbReference type="Pfam" id="PF00106">
    <property type="entry name" value="adh_short"/>
    <property type="match status" value="1"/>
</dbReference>
<dbReference type="FunFam" id="3.40.50.720:FF:000261">
    <property type="entry name" value="NADPH-dependent 1-acyldihydroxyacetone phosphate reductase"/>
    <property type="match status" value="1"/>
</dbReference>
<dbReference type="GO" id="GO:0006654">
    <property type="term" value="P:phosphatidic acid biosynthetic process"/>
    <property type="evidence" value="ECO:0007669"/>
    <property type="project" value="EnsemblFungi"/>
</dbReference>
<evidence type="ECO:0000256" key="1">
    <source>
        <dbReference type="ARBA" id="ARBA00006484"/>
    </source>
</evidence>
<dbReference type="RefSeq" id="XP_020077743.1">
    <property type="nucleotide sequence ID" value="XM_020220811.1"/>
</dbReference>
<reference evidence="7" key="1">
    <citation type="submission" date="2016-05" db="EMBL/GenBank/DDBJ databases">
        <title>Comparative genomics of biotechnologically important yeasts.</title>
        <authorList>
            <consortium name="DOE Joint Genome Institute"/>
            <person name="Riley R."/>
            <person name="Haridas S."/>
            <person name="Wolfe K.H."/>
            <person name="Lopes M.R."/>
            <person name="Hittinger C.T."/>
            <person name="Goker M."/>
            <person name="Salamov A."/>
            <person name="Wisecaver J."/>
            <person name="Long T.M."/>
            <person name="Aerts A.L."/>
            <person name="Barry K."/>
            <person name="Choi C."/>
            <person name="Clum A."/>
            <person name="Coughlan A.Y."/>
            <person name="Deshpande S."/>
            <person name="Douglass A.P."/>
            <person name="Hanson S.J."/>
            <person name="Klenk H.-P."/>
            <person name="Labutti K."/>
            <person name="Lapidus A."/>
            <person name="Lindquist E."/>
            <person name="Lipzen A."/>
            <person name="Meier-Kolthoff J.P."/>
            <person name="Ohm R.A."/>
            <person name="Otillar R.P."/>
            <person name="Pangilinan J."/>
            <person name="Peng Y."/>
            <person name="Rokas A."/>
            <person name="Rosa C.A."/>
            <person name="Scheuner C."/>
            <person name="Sibirny A.A."/>
            <person name="Slot J.C."/>
            <person name="Stielow J.B."/>
            <person name="Sun H."/>
            <person name="Kurtzman C.P."/>
            <person name="Blackwell M."/>
            <person name="Grigoriev I.V."/>
            <person name="Jeffries T.W."/>
        </authorList>
    </citation>
    <scope>NUCLEOTIDE SEQUENCE [LARGE SCALE GENOMIC DNA]</scope>
    <source>
        <strain evidence="7">NRRL Y-1933</strain>
    </source>
</reference>
<gene>
    <name evidence="6" type="ORF">HYPBUDRAFT_152044</name>
</gene>
<dbReference type="PRINTS" id="PR00080">
    <property type="entry name" value="SDRFAMILY"/>
</dbReference>
<dbReference type="SUPFAM" id="SSF51735">
    <property type="entry name" value="NAD(P)-binding Rossmann-fold domains"/>
    <property type="match status" value="1"/>
</dbReference>
<dbReference type="PANTHER" id="PTHR44169:SF6">
    <property type="entry name" value="NADPH-DEPENDENT 1-ACYLDIHYDROXYACETONE PHOSPHATE REDUCTASE"/>
    <property type="match status" value="1"/>
</dbReference>
<proteinExistence type="inferred from homology"/>
<dbReference type="EMBL" id="KV454539">
    <property type="protein sequence ID" value="ODV68676.1"/>
    <property type="molecule type" value="Genomic_DNA"/>
</dbReference>
<dbReference type="PANTHER" id="PTHR44169">
    <property type="entry name" value="NADPH-DEPENDENT 1-ACYLDIHYDROXYACETONE PHOSPHATE REDUCTASE"/>
    <property type="match status" value="1"/>
</dbReference>
<dbReference type="Proteomes" id="UP000095085">
    <property type="component" value="Unassembled WGS sequence"/>
</dbReference>
<dbReference type="GO" id="GO:0004806">
    <property type="term" value="F:triacylglycerol lipase activity"/>
    <property type="evidence" value="ECO:0007669"/>
    <property type="project" value="EnsemblFungi"/>
</dbReference>
<evidence type="ECO:0000256" key="2">
    <source>
        <dbReference type="ARBA" id="ARBA00022857"/>
    </source>
</evidence>
<dbReference type="InterPro" id="IPR036291">
    <property type="entry name" value="NAD(P)-bd_dom_sf"/>
</dbReference>
<name>A0A1E4RN59_9ASCO</name>
<dbReference type="GeneID" id="30995361"/>
<evidence type="ECO:0000256" key="3">
    <source>
        <dbReference type="ARBA" id="ARBA00023002"/>
    </source>
</evidence>
<evidence type="ECO:0000313" key="6">
    <source>
        <dbReference type="EMBL" id="ODV68676.1"/>
    </source>
</evidence>
<dbReference type="Gene3D" id="3.40.50.720">
    <property type="entry name" value="NAD(P)-binding Rossmann-like Domain"/>
    <property type="match status" value="1"/>
</dbReference>
<keyword evidence="7" id="KW-1185">Reference proteome</keyword>
<accession>A0A1E4RN59</accession>
<comment type="similarity">
    <text evidence="1 4">Belongs to the short-chain dehydrogenases/reductases (SDR) family.</text>
</comment>
<dbReference type="CDD" id="cd05374">
    <property type="entry name" value="17beta-HSD-like_SDR_c"/>
    <property type="match status" value="1"/>
</dbReference>
<evidence type="ECO:0000313" key="7">
    <source>
        <dbReference type="Proteomes" id="UP000095085"/>
    </source>
</evidence>
<dbReference type="GO" id="GO:0019433">
    <property type="term" value="P:triglyceride catabolic process"/>
    <property type="evidence" value="ECO:0007669"/>
    <property type="project" value="EnsemblFungi"/>
</dbReference>
<keyword evidence="5" id="KW-0812">Transmembrane</keyword>
<dbReference type="GO" id="GO:0005783">
    <property type="term" value="C:endoplasmic reticulum"/>
    <property type="evidence" value="ECO:0007669"/>
    <property type="project" value="EnsemblFungi"/>
</dbReference>
<protein>
    <submittedName>
        <fullName evidence="6">NAD(P)-binding protein</fullName>
    </submittedName>
</protein>
<dbReference type="OrthoDB" id="2102561at2759"/>
<dbReference type="InterPro" id="IPR002347">
    <property type="entry name" value="SDR_fam"/>
</dbReference>
<organism evidence="6 7">
    <name type="scientific">Hyphopichia burtonii NRRL Y-1933</name>
    <dbReference type="NCBI Taxonomy" id="984485"/>
    <lineage>
        <taxon>Eukaryota</taxon>
        <taxon>Fungi</taxon>
        <taxon>Dikarya</taxon>
        <taxon>Ascomycota</taxon>
        <taxon>Saccharomycotina</taxon>
        <taxon>Pichiomycetes</taxon>
        <taxon>Debaryomycetaceae</taxon>
        <taxon>Hyphopichia</taxon>
    </lineage>
</organism>
<dbReference type="PROSITE" id="PS00061">
    <property type="entry name" value="ADH_SHORT"/>
    <property type="match status" value="1"/>
</dbReference>
<sequence length="292" mass="32694">MSINRQKTALVTGASSGIGYATAIELSKRGYQVYAGARRLEPMELLKKYGIMPIQLDVSSIKSVIEARDKINEETGGYLDVLYNNAGQSCTFPSLDVTDEVFKQCYEVNVFGPMRMVREFRKLIINAKGVIGFTGSLSALLPFPFSSVYSSTKAAIHQYASTLALEMKPFGVRVVNIVTGGVSTNIADTRPLPEGSIYSVEGMKEAMKERQQMAVRNKPMDADKYAKQVVDDFERIGWFTLFSNVYRGSQTVLVRFVSILPRGLLEWGLIRKFLLTNVFQTIREKYSKTKIE</sequence>